<dbReference type="InterPro" id="IPR045155">
    <property type="entry name" value="Beta-lactam_cat"/>
</dbReference>
<sequence>MHPAVQKKLQLLADVAWVVFSWTPQQVWKRLPLRAAAIGVLVIAVGITVSLQGSDVPAHGEGAGDPSTSDSASEQPVFNPPPAPEPVLDNDELTALIGEYVADKGDIHCSVYVSVGDESFEYDADRHYDTASIVKVDILATLLYQHERDGTSLSSRQRTLAKKMITASDNKATDELYGDIDGPHGLKAANKAFEMTDTEAGWDWGTVKTTARDQVALWRAVMTEGVLGAESVAYLRELTGSVVGWQAWGVSAAAGESDVTMLKNGWDTRTSIGGRWVVNSVGLIERMDGRAVYLAILTDNHGDYDAAVDVVEGLAALVGAQI</sequence>
<dbReference type="PANTHER" id="PTHR35333:SF3">
    <property type="entry name" value="BETA-LACTAMASE-TYPE TRANSPEPTIDASE FOLD CONTAINING PROTEIN"/>
    <property type="match status" value="1"/>
</dbReference>
<evidence type="ECO:0000259" key="2">
    <source>
        <dbReference type="Pfam" id="PF13354"/>
    </source>
</evidence>
<dbReference type="AlphaFoldDB" id="A0A841FIM9"/>
<dbReference type="SUPFAM" id="SSF56601">
    <property type="entry name" value="beta-lactamase/transpeptidase-like"/>
    <property type="match status" value="1"/>
</dbReference>
<reference evidence="3 4" key="1">
    <citation type="submission" date="2020-08" db="EMBL/GenBank/DDBJ databases">
        <title>Genomic Encyclopedia of Type Strains, Phase IV (KMG-IV): sequencing the most valuable type-strain genomes for metagenomic binning, comparative biology and taxonomic classification.</title>
        <authorList>
            <person name="Goeker M."/>
        </authorList>
    </citation>
    <scope>NUCLEOTIDE SEQUENCE [LARGE SCALE GENOMIC DNA]</scope>
    <source>
        <strain evidence="3 4">YIM 65646</strain>
    </source>
</reference>
<feature type="region of interest" description="Disordered" evidence="1">
    <location>
        <begin position="56"/>
        <end position="85"/>
    </location>
</feature>
<accession>A0A841FIM9</accession>
<dbReference type="GO" id="GO:0030655">
    <property type="term" value="P:beta-lactam antibiotic catabolic process"/>
    <property type="evidence" value="ECO:0007669"/>
    <property type="project" value="InterPro"/>
</dbReference>
<dbReference type="RefSeq" id="WP_184786280.1">
    <property type="nucleotide sequence ID" value="NZ_BONT01000095.1"/>
</dbReference>
<evidence type="ECO:0000313" key="3">
    <source>
        <dbReference type="EMBL" id="MBB6033422.1"/>
    </source>
</evidence>
<dbReference type="Gene3D" id="3.40.710.10">
    <property type="entry name" value="DD-peptidase/beta-lactamase superfamily"/>
    <property type="match status" value="1"/>
</dbReference>
<dbReference type="EMBL" id="JACHGT010000002">
    <property type="protein sequence ID" value="MBB6033422.1"/>
    <property type="molecule type" value="Genomic_DNA"/>
</dbReference>
<dbReference type="Pfam" id="PF13354">
    <property type="entry name" value="Beta-lactamase2"/>
    <property type="match status" value="1"/>
</dbReference>
<protein>
    <recommendedName>
        <fullName evidence="2">Beta-lactamase class A catalytic domain-containing protein</fullName>
    </recommendedName>
</protein>
<evidence type="ECO:0000256" key="1">
    <source>
        <dbReference type="SAM" id="MobiDB-lite"/>
    </source>
</evidence>
<organism evidence="3 4">
    <name type="scientific">Phytomonospora endophytica</name>
    <dbReference type="NCBI Taxonomy" id="714109"/>
    <lineage>
        <taxon>Bacteria</taxon>
        <taxon>Bacillati</taxon>
        <taxon>Actinomycetota</taxon>
        <taxon>Actinomycetes</taxon>
        <taxon>Micromonosporales</taxon>
        <taxon>Micromonosporaceae</taxon>
        <taxon>Phytomonospora</taxon>
    </lineage>
</organism>
<keyword evidence="4" id="KW-1185">Reference proteome</keyword>
<proteinExistence type="predicted"/>
<dbReference type="GO" id="GO:0008800">
    <property type="term" value="F:beta-lactamase activity"/>
    <property type="evidence" value="ECO:0007669"/>
    <property type="project" value="InterPro"/>
</dbReference>
<evidence type="ECO:0000313" key="4">
    <source>
        <dbReference type="Proteomes" id="UP000548476"/>
    </source>
</evidence>
<comment type="caution">
    <text evidence="3">The sequence shown here is derived from an EMBL/GenBank/DDBJ whole genome shotgun (WGS) entry which is preliminary data.</text>
</comment>
<dbReference type="InterPro" id="IPR012338">
    <property type="entry name" value="Beta-lactam/transpept-like"/>
</dbReference>
<gene>
    <name evidence="3" type="ORF">HNR73_001269</name>
</gene>
<dbReference type="Proteomes" id="UP000548476">
    <property type="component" value="Unassembled WGS sequence"/>
</dbReference>
<feature type="domain" description="Beta-lactamase class A catalytic" evidence="2">
    <location>
        <begin position="158"/>
        <end position="298"/>
    </location>
</feature>
<dbReference type="GO" id="GO:0046677">
    <property type="term" value="P:response to antibiotic"/>
    <property type="evidence" value="ECO:0007669"/>
    <property type="project" value="InterPro"/>
</dbReference>
<name>A0A841FIM9_9ACTN</name>
<dbReference type="InterPro" id="IPR000871">
    <property type="entry name" value="Beta-lactam_class-A"/>
</dbReference>
<dbReference type="PANTHER" id="PTHR35333">
    <property type="entry name" value="BETA-LACTAMASE"/>
    <property type="match status" value="1"/>
</dbReference>